<evidence type="ECO:0000256" key="2">
    <source>
        <dbReference type="ARBA" id="ARBA00004236"/>
    </source>
</evidence>
<dbReference type="GO" id="GO:0000155">
    <property type="term" value="F:phosphorelay sensor kinase activity"/>
    <property type="evidence" value="ECO:0007669"/>
    <property type="project" value="InterPro"/>
</dbReference>
<dbReference type="PANTHER" id="PTHR43711">
    <property type="entry name" value="TWO-COMPONENT HISTIDINE KINASE"/>
    <property type="match status" value="1"/>
</dbReference>
<dbReference type="SMART" id="SM00091">
    <property type="entry name" value="PAS"/>
    <property type="match status" value="1"/>
</dbReference>
<dbReference type="Pfam" id="PF08448">
    <property type="entry name" value="PAS_4"/>
    <property type="match status" value="1"/>
</dbReference>
<dbReference type="InterPro" id="IPR036890">
    <property type="entry name" value="HATPase_C_sf"/>
</dbReference>
<proteinExistence type="predicted"/>
<evidence type="ECO:0000256" key="4">
    <source>
        <dbReference type="ARBA" id="ARBA00022553"/>
    </source>
</evidence>
<dbReference type="Pfam" id="PF02518">
    <property type="entry name" value="HATPase_c"/>
    <property type="match status" value="1"/>
</dbReference>
<dbReference type="Proteomes" id="UP000544110">
    <property type="component" value="Unassembled WGS sequence"/>
</dbReference>
<sequence length="360" mass="37767">MGTPDLAQVLDRLADGVVLAGPDRRVQAVNTVAAALLGTTQAQALGRPLEEVVSLRDREGRAWAACNTPYDGLSTRRAVPEQSWTAADGAEVLVTARLHRDGPRGPVTAVAVGLRSGRARARLDRDRSDLVATVAHELRSPLTGVKGFVQTLLHRWDRLSDDQRRLMLTTASVDADRLARLVTELLDVARIDTGRLSLHPRPVDAVVVAERVVASVRAGTSRAVALDLDAVGGGPATVHADPDKLTQVLTNLLENGLRHGAGLVTLRLAPTPPGVSPDGVRAVVDDEGTGIPEEVRRRVFTKFWTQGTGGGSGLGMYVVHGLVRAHGGTVTIGDAPGGGARVVVDWPARATGARAGSAPS</sequence>
<evidence type="ECO:0000256" key="6">
    <source>
        <dbReference type="ARBA" id="ARBA00022777"/>
    </source>
</evidence>
<evidence type="ECO:0000256" key="1">
    <source>
        <dbReference type="ARBA" id="ARBA00000085"/>
    </source>
</evidence>
<comment type="caution">
    <text evidence="10">The sequence shown here is derived from an EMBL/GenBank/DDBJ whole genome shotgun (WGS) entry which is preliminary data.</text>
</comment>
<evidence type="ECO:0000259" key="8">
    <source>
        <dbReference type="PROSITE" id="PS50109"/>
    </source>
</evidence>
<dbReference type="SUPFAM" id="SSF47384">
    <property type="entry name" value="Homodimeric domain of signal transducing histidine kinase"/>
    <property type="match status" value="1"/>
</dbReference>
<dbReference type="AlphaFoldDB" id="A0A7Y9RY18"/>
<dbReference type="InterPro" id="IPR036097">
    <property type="entry name" value="HisK_dim/P_sf"/>
</dbReference>
<dbReference type="EC" id="2.7.13.3" evidence="3"/>
<dbReference type="InterPro" id="IPR000014">
    <property type="entry name" value="PAS"/>
</dbReference>
<protein>
    <recommendedName>
        <fullName evidence="3">histidine kinase</fullName>
        <ecNumber evidence="3">2.7.13.3</ecNumber>
    </recommendedName>
</protein>
<evidence type="ECO:0000313" key="10">
    <source>
        <dbReference type="EMBL" id="NYG56030.1"/>
    </source>
</evidence>
<dbReference type="Gene3D" id="3.30.565.10">
    <property type="entry name" value="Histidine kinase-like ATPase, C-terminal domain"/>
    <property type="match status" value="1"/>
</dbReference>
<keyword evidence="7" id="KW-0902">Two-component regulatory system</keyword>
<dbReference type="InterPro" id="IPR035965">
    <property type="entry name" value="PAS-like_dom_sf"/>
</dbReference>
<dbReference type="CDD" id="cd00082">
    <property type="entry name" value="HisKA"/>
    <property type="match status" value="1"/>
</dbReference>
<dbReference type="InterPro" id="IPR005467">
    <property type="entry name" value="His_kinase_dom"/>
</dbReference>
<accession>A0A7Y9RY18</accession>
<dbReference type="InterPro" id="IPR003594">
    <property type="entry name" value="HATPase_dom"/>
</dbReference>
<keyword evidence="6 10" id="KW-0418">Kinase</keyword>
<comment type="catalytic activity">
    <reaction evidence="1">
        <text>ATP + protein L-histidine = ADP + protein N-phospho-L-histidine.</text>
        <dbReference type="EC" id="2.7.13.3"/>
    </reaction>
</comment>
<dbReference type="SUPFAM" id="SSF55874">
    <property type="entry name" value="ATPase domain of HSP90 chaperone/DNA topoisomerase II/histidine kinase"/>
    <property type="match status" value="1"/>
</dbReference>
<feature type="domain" description="Histidine kinase" evidence="8">
    <location>
        <begin position="133"/>
        <end position="350"/>
    </location>
</feature>
<dbReference type="PROSITE" id="PS50109">
    <property type="entry name" value="HIS_KIN"/>
    <property type="match status" value="1"/>
</dbReference>
<dbReference type="PRINTS" id="PR00344">
    <property type="entry name" value="BCTRLSENSOR"/>
</dbReference>
<evidence type="ECO:0000256" key="5">
    <source>
        <dbReference type="ARBA" id="ARBA00022679"/>
    </source>
</evidence>
<dbReference type="SUPFAM" id="SSF55785">
    <property type="entry name" value="PYP-like sensor domain (PAS domain)"/>
    <property type="match status" value="1"/>
</dbReference>
<dbReference type="Gene3D" id="3.30.450.20">
    <property type="entry name" value="PAS domain"/>
    <property type="match status" value="1"/>
</dbReference>
<dbReference type="PROSITE" id="PS50112">
    <property type="entry name" value="PAS"/>
    <property type="match status" value="1"/>
</dbReference>
<dbReference type="CDD" id="cd00130">
    <property type="entry name" value="PAS"/>
    <property type="match status" value="1"/>
</dbReference>
<dbReference type="Gene3D" id="1.10.287.130">
    <property type="match status" value="1"/>
</dbReference>
<dbReference type="InterPro" id="IPR003661">
    <property type="entry name" value="HisK_dim/P_dom"/>
</dbReference>
<reference evidence="10 11" key="1">
    <citation type="submission" date="2020-07" db="EMBL/GenBank/DDBJ databases">
        <title>Sequencing the genomes of 1000 actinobacteria strains.</title>
        <authorList>
            <person name="Klenk H.-P."/>
        </authorList>
    </citation>
    <scope>NUCLEOTIDE SEQUENCE [LARGE SCALE GENOMIC DNA]</scope>
    <source>
        <strain evidence="10 11">DSM 24552</strain>
    </source>
</reference>
<comment type="subcellular location">
    <subcellularLocation>
        <location evidence="2">Cell membrane</location>
    </subcellularLocation>
</comment>
<dbReference type="SMART" id="SM00388">
    <property type="entry name" value="HisKA"/>
    <property type="match status" value="1"/>
</dbReference>
<organism evidence="10 11">
    <name type="scientific">Nocardioides perillae</name>
    <dbReference type="NCBI Taxonomy" id="1119534"/>
    <lineage>
        <taxon>Bacteria</taxon>
        <taxon>Bacillati</taxon>
        <taxon>Actinomycetota</taxon>
        <taxon>Actinomycetes</taxon>
        <taxon>Propionibacteriales</taxon>
        <taxon>Nocardioidaceae</taxon>
        <taxon>Nocardioides</taxon>
    </lineage>
</organism>
<dbReference type="PANTHER" id="PTHR43711:SF1">
    <property type="entry name" value="HISTIDINE KINASE 1"/>
    <property type="match status" value="1"/>
</dbReference>
<evidence type="ECO:0000256" key="7">
    <source>
        <dbReference type="ARBA" id="ARBA00023012"/>
    </source>
</evidence>
<dbReference type="InterPro" id="IPR004358">
    <property type="entry name" value="Sig_transdc_His_kin-like_C"/>
</dbReference>
<dbReference type="SMART" id="SM00387">
    <property type="entry name" value="HATPase_c"/>
    <property type="match status" value="1"/>
</dbReference>
<gene>
    <name evidence="10" type="ORF">BJ989_002334</name>
</gene>
<dbReference type="RefSeq" id="WP_343049303.1">
    <property type="nucleotide sequence ID" value="NZ_JACCAC010000001.1"/>
</dbReference>
<evidence type="ECO:0000256" key="3">
    <source>
        <dbReference type="ARBA" id="ARBA00012438"/>
    </source>
</evidence>
<keyword evidence="4" id="KW-0597">Phosphoprotein</keyword>
<keyword evidence="11" id="KW-1185">Reference proteome</keyword>
<dbReference type="InterPro" id="IPR050736">
    <property type="entry name" value="Sensor_HK_Regulatory"/>
</dbReference>
<feature type="domain" description="PAS" evidence="9">
    <location>
        <begin position="2"/>
        <end position="59"/>
    </location>
</feature>
<evidence type="ECO:0000313" key="11">
    <source>
        <dbReference type="Proteomes" id="UP000544110"/>
    </source>
</evidence>
<dbReference type="EMBL" id="JACCAC010000001">
    <property type="protein sequence ID" value="NYG56030.1"/>
    <property type="molecule type" value="Genomic_DNA"/>
</dbReference>
<name>A0A7Y9RY18_9ACTN</name>
<evidence type="ECO:0000259" key="9">
    <source>
        <dbReference type="PROSITE" id="PS50112"/>
    </source>
</evidence>
<dbReference type="Pfam" id="PF00512">
    <property type="entry name" value="HisKA"/>
    <property type="match status" value="1"/>
</dbReference>
<dbReference type="InterPro" id="IPR013656">
    <property type="entry name" value="PAS_4"/>
</dbReference>
<dbReference type="CDD" id="cd00075">
    <property type="entry name" value="HATPase"/>
    <property type="match status" value="1"/>
</dbReference>
<keyword evidence="5" id="KW-0808">Transferase</keyword>
<dbReference type="GO" id="GO:0005886">
    <property type="term" value="C:plasma membrane"/>
    <property type="evidence" value="ECO:0007669"/>
    <property type="project" value="UniProtKB-SubCell"/>
</dbReference>